<evidence type="ECO:0000313" key="3">
    <source>
        <dbReference type="Proteomes" id="UP000185944"/>
    </source>
</evidence>
<protein>
    <recommendedName>
        <fullName evidence="1">Transcription factor IIIC subunit 5 HTH domain-containing protein</fullName>
    </recommendedName>
</protein>
<dbReference type="GO" id="GO:0001003">
    <property type="term" value="F:RNA polymerase III type 2 promoter sequence-specific DNA binding"/>
    <property type="evidence" value="ECO:0007669"/>
    <property type="project" value="TreeGrafter"/>
</dbReference>
<accession>A0A177EC68</accession>
<dbReference type="RefSeq" id="XP_067544192.1">
    <property type="nucleotide sequence ID" value="XM_067688095.1"/>
</dbReference>
<dbReference type="EMBL" id="LTDL01000040">
    <property type="protein sequence ID" value="OAG29544.1"/>
    <property type="molecule type" value="Genomic_DNA"/>
</dbReference>
<name>A0A177EC68_9MICR</name>
<dbReference type="GO" id="GO:0006384">
    <property type="term" value="P:transcription initiation at RNA polymerase III promoter"/>
    <property type="evidence" value="ECO:0007669"/>
    <property type="project" value="InterPro"/>
</dbReference>
<dbReference type="GO" id="GO:0001002">
    <property type="term" value="F:RNA polymerase III type 1 promoter sequence-specific DNA binding"/>
    <property type="evidence" value="ECO:0007669"/>
    <property type="project" value="TreeGrafter"/>
</dbReference>
<feature type="domain" description="Transcription factor IIIC subunit 5 HTH" evidence="1">
    <location>
        <begin position="148"/>
        <end position="269"/>
    </location>
</feature>
<organism evidence="2 3">
    <name type="scientific">Nematocida displodere</name>
    <dbReference type="NCBI Taxonomy" id="1805483"/>
    <lineage>
        <taxon>Eukaryota</taxon>
        <taxon>Fungi</taxon>
        <taxon>Fungi incertae sedis</taxon>
        <taxon>Microsporidia</taxon>
        <taxon>Nematocida</taxon>
    </lineage>
</organism>
<evidence type="ECO:0000259" key="1">
    <source>
        <dbReference type="Pfam" id="PF09734"/>
    </source>
</evidence>
<dbReference type="Pfam" id="PF09734">
    <property type="entry name" value="Tau95"/>
    <property type="match status" value="1"/>
</dbReference>
<dbReference type="STRING" id="1805483.A0A177EC68"/>
<dbReference type="GeneID" id="93647027"/>
<gene>
    <name evidence="2" type="ORF">NEDG_00677</name>
</gene>
<dbReference type="GO" id="GO:0000127">
    <property type="term" value="C:transcription factor TFIIIC complex"/>
    <property type="evidence" value="ECO:0007669"/>
    <property type="project" value="InterPro"/>
</dbReference>
<evidence type="ECO:0000313" key="2">
    <source>
        <dbReference type="EMBL" id="OAG29544.1"/>
    </source>
</evidence>
<dbReference type="OrthoDB" id="5598268at2759"/>
<keyword evidence="3" id="KW-1185">Reference proteome</keyword>
<comment type="caution">
    <text evidence="2">The sequence shown here is derived from an EMBL/GenBank/DDBJ whole genome shotgun (WGS) entry which is preliminary data.</text>
</comment>
<sequence length="343" mass="38668">MTPAQTSTEASTEASTVVALPFEVSGAIYSSGAIALTGEVHKQWIKLEKTKTEGEWCVGEIVGGRVARVKKAETVLTPALADFYLPPFASSESFFREVDELLLSGSGDATPPHFLNTFLLTNKAPVPFFPIPRLTLSAVFKQYNFKEFKNTKTKTIRAARIRIEEEPPEHPSPRLEKELKKRLAEIFQPLKEVVLGAFSERAIWPVKGLEAFCMNKAPSLFKRHKWTTAKNMLPLVAYTYRTGPWKKLWVKYGYNPTLHPPAYIYQVYVWKNVSKAFAIIDDPSIAEAIAQHPQYTTTLFNPKTGFLTPECHEFLRQRLSSIPVREDAPTSLLDGLDFETLDD</sequence>
<dbReference type="PANTHER" id="PTHR13230:SF5">
    <property type="entry name" value="GENERAL TRANSCRIPTION FACTOR 3C POLYPEPTIDE 5"/>
    <property type="match status" value="1"/>
</dbReference>
<dbReference type="InterPro" id="IPR040454">
    <property type="entry name" value="TF_IIIC_Tfc1/Sfc1"/>
</dbReference>
<dbReference type="AlphaFoldDB" id="A0A177EC68"/>
<dbReference type="PANTHER" id="PTHR13230">
    <property type="entry name" value="GENERAL TRANSCRIPTION FACTOR IIIC, POLYPEPTIDE 5"/>
    <property type="match status" value="1"/>
</dbReference>
<dbReference type="VEuPathDB" id="MicrosporidiaDB:NEDG_00677"/>
<proteinExistence type="predicted"/>
<dbReference type="InterPro" id="IPR019136">
    <property type="entry name" value="TF_IIIC_su-5_HTH"/>
</dbReference>
<dbReference type="Proteomes" id="UP000185944">
    <property type="component" value="Unassembled WGS sequence"/>
</dbReference>
<reference evidence="2 3" key="1">
    <citation type="submission" date="2016-02" db="EMBL/GenBank/DDBJ databases">
        <title>Discovery of a natural microsporidian pathogen with a broad tissue tropism in Caenorhabditis elegans.</title>
        <authorList>
            <person name="Luallen R.J."/>
            <person name="Reinke A.W."/>
            <person name="Tong L."/>
            <person name="Botts M.R."/>
            <person name="Felix M.-A."/>
            <person name="Troemel E.R."/>
        </authorList>
    </citation>
    <scope>NUCLEOTIDE SEQUENCE [LARGE SCALE GENOMIC DNA]</scope>
    <source>
        <strain evidence="2 3">JUm2807</strain>
    </source>
</reference>